<dbReference type="PANTHER" id="PTHR33603:SF1">
    <property type="entry name" value="RIBOSOMAL RNA LARGE SUBUNIT METHYLTRANSFERASE H"/>
    <property type="match status" value="1"/>
</dbReference>
<dbReference type="SUPFAM" id="SSF75217">
    <property type="entry name" value="alpha/beta knot"/>
    <property type="match status" value="1"/>
</dbReference>
<organism evidence="8 9">
    <name type="scientific">Hydrogenoanaerobacterium saccharovorans</name>
    <dbReference type="NCBI Taxonomy" id="474960"/>
    <lineage>
        <taxon>Bacteria</taxon>
        <taxon>Bacillati</taxon>
        <taxon>Bacillota</taxon>
        <taxon>Clostridia</taxon>
        <taxon>Eubacteriales</taxon>
        <taxon>Oscillospiraceae</taxon>
        <taxon>Hydrogenoanaerobacterium</taxon>
    </lineage>
</organism>
<dbReference type="InterPro" id="IPR029026">
    <property type="entry name" value="tRNA_m1G_MTases_N"/>
</dbReference>
<comment type="catalytic activity">
    <reaction evidence="7">
        <text>pseudouridine(1915) in 23S rRNA + S-adenosyl-L-methionine = N(3)-methylpseudouridine(1915) in 23S rRNA + S-adenosyl-L-homocysteine + H(+)</text>
        <dbReference type="Rhea" id="RHEA:42752"/>
        <dbReference type="Rhea" id="RHEA-COMP:10221"/>
        <dbReference type="Rhea" id="RHEA-COMP:10222"/>
        <dbReference type="ChEBI" id="CHEBI:15378"/>
        <dbReference type="ChEBI" id="CHEBI:57856"/>
        <dbReference type="ChEBI" id="CHEBI:59789"/>
        <dbReference type="ChEBI" id="CHEBI:65314"/>
        <dbReference type="ChEBI" id="CHEBI:74486"/>
        <dbReference type="EC" id="2.1.1.177"/>
    </reaction>
</comment>
<dbReference type="NCBIfam" id="NF000985">
    <property type="entry name" value="PRK00103.1-3"/>
    <property type="match status" value="1"/>
</dbReference>
<dbReference type="Proteomes" id="UP000199158">
    <property type="component" value="Unassembled WGS sequence"/>
</dbReference>
<comment type="caution">
    <text evidence="7">Lacks conserved residue(s) required for the propagation of feature annotation.</text>
</comment>
<sequence length="160" mass="17944">MVNVTLICVGKLKEKYLRDGCAEYIKRLQTFCKINVIEIDEVRLPDNPSAAQISACIENEGKRITAKLPSGAHLITMCIEGKPLDSVELSQTIHKVGVSGVSSFAFVIGGSYGLCEKVKEQSHLRLSMSKMTFPHQFARMMLLEQIYRAFHIINNGKYHK</sequence>
<evidence type="ECO:0000256" key="2">
    <source>
        <dbReference type="ARBA" id="ARBA00022552"/>
    </source>
</evidence>
<dbReference type="OrthoDB" id="9806643at2"/>
<dbReference type="EC" id="2.1.1.177" evidence="7"/>
<dbReference type="PIRSF" id="PIRSF004505">
    <property type="entry name" value="MT_bac"/>
    <property type="match status" value="1"/>
</dbReference>
<dbReference type="InterPro" id="IPR029028">
    <property type="entry name" value="Alpha/beta_knot_MTases"/>
</dbReference>
<evidence type="ECO:0000313" key="9">
    <source>
        <dbReference type="Proteomes" id="UP000199158"/>
    </source>
</evidence>
<evidence type="ECO:0000256" key="5">
    <source>
        <dbReference type="ARBA" id="ARBA00022691"/>
    </source>
</evidence>
<evidence type="ECO:0000256" key="1">
    <source>
        <dbReference type="ARBA" id="ARBA00022490"/>
    </source>
</evidence>
<keyword evidence="1 7" id="KW-0963">Cytoplasm</keyword>
<comment type="function">
    <text evidence="7">Specifically methylates the pseudouridine at position 1915 (m3Psi1915) in 23S rRNA.</text>
</comment>
<keyword evidence="4 7" id="KW-0808">Transferase</keyword>
<dbReference type="Gene3D" id="3.40.1280.10">
    <property type="match status" value="1"/>
</dbReference>
<keyword evidence="3 7" id="KW-0489">Methyltransferase</keyword>
<accession>A0A1H8A1L9</accession>
<proteinExistence type="inferred from homology"/>
<comment type="subcellular location">
    <subcellularLocation>
        <location evidence="7">Cytoplasm</location>
    </subcellularLocation>
</comment>
<keyword evidence="5 7" id="KW-0949">S-adenosyl-L-methionine</keyword>
<dbReference type="EMBL" id="FOCG01000001">
    <property type="protein sequence ID" value="SEM64610.1"/>
    <property type="molecule type" value="Genomic_DNA"/>
</dbReference>
<dbReference type="STRING" id="474960.SAMN05216180_1055"/>
<dbReference type="CDD" id="cd18081">
    <property type="entry name" value="RlmH-like"/>
    <property type="match status" value="1"/>
</dbReference>
<evidence type="ECO:0000256" key="4">
    <source>
        <dbReference type="ARBA" id="ARBA00022679"/>
    </source>
</evidence>
<dbReference type="PANTHER" id="PTHR33603">
    <property type="entry name" value="METHYLTRANSFERASE"/>
    <property type="match status" value="1"/>
</dbReference>
<reference evidence="8 9" key="1">
    <citation type="submission" date="2016-10" db="EMBL/GenBank/DDBJ databases">
        <authorList>
            <person name="de Groot N.N."/>
        </authorList>
    </citation>
    <scope>NUCLEOTIDE SEQUENCE [LARGE SCALE GENOMIC DNA]</scope>
    <source>
        <strain evidence="8 9">CGMCC 1.5070</strain>
    </source>
</reference>
<evidence type="ECO:0000256" key="6">
    <source>
        <dbReference type="ARBA" id="ARBA00038303"/>
    </source>
</evidence>
<evidence type="ECO:0000256" key="3">
    <source>
        <dbReference type="ARBA" id="ARBA00022603"/>
    </source>
</evidence>
<keyword evidence="2 7" id="KW-0698">rRNA processing</keyword>
<comment type="similarity">
    <text evidence="6 7">Belongs to the RNA methyltransferase RlmH family.</text>
</comment>
<dbReference type="GO" id="GO:0070038">
    <property type="term" value="F:rRNA (pseudouridine-N3-)-methyltransferase activity"/>
    <property type="evidence" value="ECO:0007669"/>
    <property type="project" value="UniProtKB-UniRule"/>
</dbReference>
<evidence type="ECO:0000256" key="7">
    <source>
        <dbReference type="HAMAP-Rule" id="MF_00658"/>
    </source>
</evidence>
<dbReference type="GO" id="GO:0005737">
    <property type="term" value="C:cytoplasm"/>
    <property type="evidence" value="ECO:0007669"/>
    <property type="project" value="UniProtKB-SubCell"/>
</dbReference>
<feature type="binding site" evidence="7">
    <location>
        <begin position="128"/>
        <end position="133"/>
    </location>
    <ligand>
        <name>S-adenosyl-L-methionine</name>
        <dbReference type="ChEBI" id="CHEBI:59789"/>
    </ligand>
</feature>
<dbReference type="Pfam" id="PF02590">
    <property type="entry name" value="SPOUT_MTase"/>
    <property type="match status" value="1"/>
</dbReference>
<protein>
    <recommendedName>
        <fullName evidence="7">Ribosomal RNA large subunit methyltransferase H</fullName>
        <ecNumber evidence="7">2.1.1.177</ecNumber>
    </recommendedName>
    <alternativeName>
        <fullName evidence="7">23S rRNA (pseudouridine1915-N3)-methyltransferase</fullName>
    </alternativeName>
    <alternativeName>
        <fullName evidence="7">23S rRNA m3Psi1915 methyltransferase</fullName>
    </alternativeName>
    <alternativeName>
        <fullName evidence="7">rRNA (pseudouridine-N3-)-methyltransferase RlmH</fullName>
    </alternativeName>
</protein>
<dbReference type="InterPro" id="IPR003742">
    <property type="entry name" value="RlmH-like"/>
</dbReference>
<evidence type="ECO:0000313" key="8">
    <source>
        <dbReference type="EMBL" id="SEM64610.1"/>
    </source>
</evidence>
<dbReference type="RefSeq" id="WP_092752343.1">
    <property type="nucleotide sequence ID" value="NZ_FOCG01000001.1"/>
</dbReference>
<name>A0A1H8A1L9_9FIRM</name>
<comment type="subunit">
    <text evidence="7">Homodimer.</text>
</comment>
<dbReference type="AlphaFoldDB" id="A0A1H8A1L9"/>
<keyword evidence="9" id="KW-1185">Reference proteome</keyword>
<gene>
    <name evidence="7" type="primary">rlmH</name>
    <name evidence="8" type="ORF">SAMN05216180_1055</name>
</gene>
<feature type="binding site" evidence="7">
    <location>
        <position position="109"/>
    </location>
    <ligand>
        <name>S-adenosyl-L-methionine</name>
        <dbReference type="ChEBI" id="CHEBI:59789"/>
    </ligand>
</feature>
<dbReference type="HAMAP" id="MF_00658">
    <property type="entry name" value="23SrRNA_methyltr_H"/>
    <property type="match status" value="1"/>
</dbReference>